<feature type="binding site" evidence="7">
    <location>
        <position position="555"/>
    </location>
    <ligand>
        <name>substrate</name>
    </ligand>
</feature>
<dbReference type="Pfam" id="PF16875">
    <property type="entry name" value="Glyco_hydro_36N"/>
    <property type="match status" value="1"/>
</dbReference>
<dbReference type="InterPro" id="IPR031704">
    <property type="entry name" value="Glyco_hydro_36_N"/>
</dbReference>
<dbReference type="PIRSF" id="PIRSF005536">
    <property type="entry name" value="Agal"/>
    <property type="match status" value="1"/>
</dbReference>
<dbReference type="STRING" id="105984.A0A427Y5C8"/>
<dbReference type="CDD" id="cd14791">
    <property type="entry name" value="GH36"/>
    <property type="match status" value="1"/>
</dbReference>
<evidence type="ECO:0000256" key="3">
    <source>
        <dbReference type="ARBA" id="ARBA00022801"/>
    </source>
</evidence>
<dbReference type="Proteomes" id="UP000279236">
    <property type="component" value="Unassembled WGS sequence"/>
</dbReference>
<dbReference type="OrthoDB" id="5795902at2759"/>
<dbReference type="EMBL" id="RSCE01000002">
    <property type="protein sequence ID" value="RSH86291.1"/>
    <property type="molecule type" value="Genomic_DNA"/>
</dbReference>
<comment type="function">
    <text evidence="5">Hydrolyzes a variety of simple alpha-D-galactoside as well as more complex molecules such as oligosaccharides and polysaccharides.</text>
</comment>
<keyword evidence="4 5" id="KW-0326">Glycosidase</keyword>
<sequence>MVTQLANNTPTKTASPIQVLGGGREFILSGVGADYRFHVDDDDELVHDHFGPAASGLATWESSGGNGWGRKLLDERREFPDLGRGDFRVPAVHIRHSTGSTVSAFKFVGYDVVAGKPPLPGLPATFGDASEVATLVIHLEDKHSSVVADLRYSIFPAHNAIARSFTLTNNGSGTIEVQRAASFSADLPSGEWEMIQLSGEWCREAREIRRPINIGTQGFQSATGYSSHYFNPFVSMVHSDTTETRGPAYGFSLIYSGSFAVDVERHAFDLVRVAIGLNPLQLSWPIAPGESFTTPEAVAVYGEGLGGMSRSLHNLYRHNLSRSNFTFLERPVLLNSWEGMYYKFTEDMLYKRAQDCADLGIKLFVLDDGWFGDKHPRVHDNAGLGDWVVNPRRFPQGLDHLVKRINQLPVKATESGTTDGLQFGLWFEPEMVNPDSELYENHPDWALHSGNHARTEVRQQLVLNVSKREVQDYIIKAVGAILRSTNITYVKWDNNRGMHETPFPYTSHAYMLGLYRILDTLTTEFPDILFEGCASGGGRFDPGILHYWPQSWTSDDTDAVERLHIQFGTSLAYPPSAMGCHVSAVPNEQVGRTTSLDFRAHVALMGGSFGFELQTEKLSAEDQAQITGLVSLAERVQPYVIHGNMYRLAVPGKSNWPAALYVSEDKSSAVLLAYQIYARIRVDTPKLRLEGLDQDATYDVDGVQYTGSVLTHIGLKLRWEPEHLPGADYQSRVLFIAKV</sequence>
<dbReference type="InterPro" id="IPR002252">
    <property type="entry name" value="Glyco_hydro_36"/>
</dbReference>
<comment type="catalytic activity">
    <reaction evidence="1 5">
        <text>Hydrolysis of terminal, non-reducing alpha-D-galactose residues in alpha-D-galactosides, including galactose oligosaccharides, galactomannans and galactolipids.</text>
        <dbReference type="EC" id="3.2.1.22"/>
    </reaction>
</comment>
<gene>
    <name evidence="10" type="ORF">EHS24_004531</name>
</gene>
<dbReference type="Pfam" id="PF16874">
    <property type="entry name" value="Glyco_hydro_36C"/>
    <property type="match status" value="1"/>
</dbReference>
<dbReference type="InterPro" id="IPR013785">
    <property type="entry name" value="Aldolase_TIM"/>
</dbReference>
<dbReference type="GO" id="GO:0016052">
    <property type="term" value="P:carbohydrate catabolic process"/>
    <property type="evidence" value="ECO:0007669"/>
    <property type="project" value="InterPro"/>
</dbReference>
<evidence type="ECO:0000256" key="2">
    <source>
        <dbReference type="ARBA" id="ARBA00012755"/>
    </source>
</evidence>
<dbReference type="Pfam" id="PF02065">
    <property type="entry name" value="Melibiase"/>
    <property type="match status" value="1"/>
</dbReference>
<evidence type="ECO:0000259" key="9">
    <source>
        <dbReference type="Pfam" id="PF16875"/>
    </source>
</evidence>
<dbReference type="PRINTS" id="PR00743">
    <property type="entry name" value="GLHYDRLASE36"/>
</dbReference>
<dbReference type="InterPro" id="IPR031705">
    <property type="entry name" value="Glyco_hydro_36_C"/>
</dbReference>
<dbReference type="Gene3D" id="2.70.98.60">
    <property type="entry name" value="alpha-galactosidase from lactobacil brevis"/>
    <property type="match status" value="1"/>
</dbReference>
<dbReference type="SUPFAM" id="SSF51445">
    <property type="entry name" value="(Trans)glycosidases"/>
    <property type="match status" value="1"/>
</dbReference>
<dbReference type="InterPro" id="IPR017853">
    <property type="entry name" value="GH"/>
</dbReference>
<organism evidence="10 11">
    <name type="scientific">Apiotrichum porosum</name>
    <dbReference type="NCBI Taxonomy" id="105984"/>
    <lineage>
        <taxon>Eukaryota</taxon>
        <taxon>Fungi</taxon>
        <taxon>Dikarya</taxon>
        <taxon>Basidiomycota</taxon>
        <taxon>Agaricomycotina</taxon>
        <taxon>Tremellomycetes</taxon>
        <taxon>Trichosporonales</taxon>
        <taxon>Trichosporonaceae</taxon>
        <taxon>Apiotrichum</taxon>
    </lineage>
</organism>
<keyword evidence="11" id="KW-1185">Reference proteome</keyword>
<comment type="similarity">
    <text evidence="5">Belongs to the glycosyl hydrolase.</text>
</comment>
<dbReference type="InterPro" id="IPR038417">
    <property type="entry name" value="Alpga-gal_N_sf"/>
</dbReference>
<evidence type="ECO:0000256" key="5">
    <source>
        <dbReference type="PIRNR" id="PIRNR005536"/>
    </source>
</evidence>
<evidence type="ECO:0000256" key="6">
    <source>
        <dbReference type="PIRSR" id="PIRSR005536-1"/>
    </source>
</evidence>
<dbReference type="FunFam" id="3.20.20.70:FF:000118">
    <property type="entry name" value="Alpha-galactosidase"/>
    <property type="match status" value="1"/>
</dbReference>
<dbReference type="GeneID" id="39589074"/>
<feature type="binding site" evidence="7">
    <location>
        <begin position="491"/>
        <end position="495"/>
    </location>
    <ligand>
        <name>substrate</name>
    </ligand>
</feature>
<feature type="binding site" evidence="7">
    <location>
        <position position="458"/>
    </location>
    <ligand>
        <name>substrate</name>
    </ligand>
</feature>
<reference evidence="10 11" key="1">
    <citation type="submission" date="2018-11" db="EMBL/GenBank/DDBJ databases">
        <title>Genome sequence of Apiotrichum porosum DSM 27194.</title>
        <authorList>
            <person name="Aliyu H."/>
            <person name="Gorte O."/>
            <person name="Ochsenreither K."/>
        </authorList>
    </citation>
    <scope>NUCLEOTIDE SEQUENCE [LARGE SCALE GENOMIC DNA]</scope>
    <source>
        <strain evidence="10 11">DSM 27194</strain>
    </source>
</reference>
<feature type="active site" description="Nucleophile" evidence="6">
    <location>
        <position position="493"/>
    </location>
</feature>
<evidence type="ECO:0000256" key="7">
    <source>
        <dbReference type="PIRSR" id="PIRSR005536-2"/>
    </source>
</evidence>
<name>A0A427Y5C8_9TREE</name>
<evidence type="ECO:0000256" key="1">
    <source>
        <dbReference type="ARBA" id="ARBA00001255"/>
    </source>
</evidence>
<dbReference type="PANTHER" id="PTHR43053:SF3">
    <property type="entry name" value="ALPHA-GALACTOSIDASE C-RELATED"/>
    <property type="match status" value="1"/>
</dbReference>
<dbReference type="GO" id="GO:0004557">
    <property type="term" value="F:alpha-galactosidase activity"/>
    <property type="evidence" value="ECO:0007669"/>
    <property type="project" value="UniProtKB-UniRule"/>
</dbReference>
<feature type="active site" description="Proton donor" evidence="6">
    <location>
        <position position="555"/>
    </location>
</feature>
<dbReference type="AlphaFoldDB" id="A0A427Y5C8"/>
<dbReference type="RefSeq" id="XP_028479076.1">
    <property type="nucleotide sequence ID" value="XM_028620104.1"/>
</dbReference>
<dbReference type="InterPro" id="IPR050985">
    <property type="entry name" value="Alpha-glycosidase_related"/>
</dbReference>
<evidence type="ECO:0000313" key="11">
    <source>
        <dbReference type="Proteomes" id="UP000279236"/>
    </source>
</evidence>
<accession>A0A427Y5C8</accession>
<evidence type="ECO:0000256" key="4">
    <source>
        <dbReference type="ARBA" id="ARBA00023295"/>
    </source>
</evidence>
<feature type="binding site" evidence="7">
    <location>
        <position position="533"/>
    </location>
    <ligand>
        <name>substrate</name>
    </ligand>
</feature>
<protein>
    <recommendedName>
        <fullName evidence="2 5">Alpha-galactosidase</fullName>
        <ecNumber evidence="2 5">3.2.1.22</ecNumber>
    </recommendedName>
</protein>
<evidence type="ECO:0000259" key="8">
    <source>
        <dbReference type="Pfam" id="PF16874"/>
    </source>
</evidence>
<dbReference type="PANTHER" id="PTHR43053">
    <property type="entry name" value="GLYCOSIDASE FAMILY 31"/>
    <property type="match status" value="1"/>
</dbReference>
<keyword evidence="3 5" id="KW-0378">Hydrolase</keyword>
<feature type="binding site" evidence="7">
    <location>
        <position position="201"/>
    </location>
    <ligand>
        <name>substrate</name>
    </ligand>
</feature>
<dbReference type="Gene3D" id="2.60.40.1180">
    <property type="entry name" value="Golgi alpha-mannosidase II"/>
    <property type="match status" value="1"/>
</dbReference>
<dbReference type="EC" id="3.2.1.22" evidence="2 5"/>
<feature type="domain" description="Glycosyl hydrolase family 36 C-terminal" evidence="8">
    <location>
        <begin position="656"/>
        <end position="735"/>
    </location>
</feature>
<proteinExistence type="inferred from homology"/>
<evidence type="ECO:0000313" key="10">
    <source>
        <dbReference type="EMBL" id="RSH86291.1"/>
    </source>
</evidence>
<dbReference type="Gene3D" id="3.20.20.70">
    <property type="entry name" value="Aldolase class I"/>
    <property type="match status" value="1"/>
</dbReference>
<dbReference type="InterPro" id="IPR013780">
    <property type="entry name" value="Glyco_hydro_b"/>
</dbReference>
<comment type="caution">
    <text evidence="10">The sequence shown here is derived from an EMBL/GenBank/DDBJ whole genome shotgun (WGS) entry which is preliminary data.</text>
</comment>
<feature type="binding site" evidence="7">
    <location>
        <begin position="367"/>
        <end position="368"/>
    </location>
    <ligand>
        <name>substrate</name>
    </ligand>
</feature>
<feature type="domain" description="Glycosyl hydrolase family 36 N-terminal" evidence="9">
    <location>
        <begin position="45"/>
        <end position="286"/>
    </location>
</feature>